<accession>A0A314KKX4</accession>
<keyword evidence="2" id="KW-1185">Reference proteome</keyword>
<protein>
    <submittedName>
        <fullName evidence="1">Uncharacterized protein</fullName>
    </submittedName>
</protein>
<evidence type="ECO:0000313" key="2">
    <source>
        <dbReference type="Proteomes" id="UP000187609"/>
    </source>
</evidence>
<gene>
    <name evidence="1" type="ORF">A4A49_17647</name>
</gene>
<proteinExistence type="predicted"/>
<comment type="caution">
    <text evidence="1">The sequence shown here is derived from an EMBL/GenBank/DDBJ whole genome shotgun (WGS) entry which is preliminary data.</text>
</comment>
<dbReference type="EMBL" id="MJEQ01001626">
    <property type="protein sequence ID" value="OIT30015.1"/>
    <property type="molecule type" value="Genomic_DNA"/>
</dbReference>
<organism evidence="1 2">
    <name type="scientific">Nicotiana attenuata</name>
    <name type="common">Coyote tobacco</name>
    <dbReference type="NCBI Taxonomy" id="49451"/>
    <lineage>
        <taxon>Eukaryota</taxon>
        <taxon>Viridiplantae</taxon>
        <taxon>Streptophyta</taxon>
        <taxon>Embryophyta</taxon>
        <taxon>Tracheophyta</taxon>
        <taxon>Spermatophyta</taxon>
        <taxon>Magnoliopsida</taxon>
        <taxon>eudicotyledons</taxon>
        <taxon>Gunneridae</taxon>
        <taxon>Pentapetalae</taxon>
        <taxon>asterids</taxon>
        <taxon>lamiids</taxon>
        <taxon>Solanales</taxon>
        <taxon>Solanaceae</taxon>
        <taxon>Nicotianoideae</taxon>
        <taxon>Nicotianeae</taxon>
        <taxon>Nicotiana</taxon>
    </lineage>
</organism>
<dbReference type="Gramene" id="OIT30015">
    <property type="protein sequence ID" value="OIT30015"/>
    <property type="gene ID" value="A4A49_17647"/>
</dbReference>
<dbReference type="Proteomes" id="UP000187609">
    <property type="component" value="Unassembled WGS sequence"/>
</dbReference>
<name>A0A314KKX4_NICAT</name>
<dbReference type="AlphaFoldDB" id="A0A314KKX4"/>
<evidence type="ECO:0000313" key="1">
    <source>
        <dbReference type="EMBL" id="OIT30015.1"/>
    </source>
</evidence>
<reference evidence="1" key="1">
    <citation type="submission" date="2016-11" db="EMBL/GenBank/DDBJ databases">
        <title>The genome of Nicotiana attenuata.</title>
        <authorList>
            <person name="Xu S."/>
            <person name="Brockmoeller T."/>
            <person name="Gaquerel E."/>
            <person name="Navarro A."/>
            <person name="Kuhl H."/>
            <person name="Gase K."/>
            <person name="Ling Z."/>
            <person name="Zhou W."/>
            <person name="Kreitzer C."/>
            <person name="Stanke M."/>
            <person name="Tang H."/>
            <person name="Lyons E."/>
            <person name="Pandey P."/>
            <person name="Pandey S.P."/>
            <person name="Timmermann B."/>
            <person name="Baldwin I.T."/>
        </authorList>
    </citation>
    <scope>NUCLEOTIDE SEQUENCE [LARGE SCALE GENOMIC DNA]</scope>
    <source>
        <strain evidence="1">UT</strain>
    </source>
</reference>
<sequence>MLKKGGAEISLWSNSTVIRRWCRRRRRVRRSKGSNVRLGKRRRFCLGCRPAVVYWRFMTCPFQMLKKLVIQMGSNCGSVEAYYWSLAFFRSQLFPLC</sequence>